<dbReference type="InterPro" id="IPR017853">
    <property type="entry name" value="GH"/>
</dbReference>
<sequence length="173" mass="19457">NAMDIGLTPAPSIVYRPIGGILDLFVFVGQSPDNVVSDYINLIGLPSMPPMWGLGFHLCRYGYNSAQRTMKIWNNTKNAKIPFDVQWNDIDYMDNFNDFTYDKTTYSGLPEFVELIHKLGMHYVMIIDPGVSGGEKSGTYPPYDEGMQMDIFIKNSTGQVLIGRVWNKSGKTV</sequence>
<dbReference type="VEuPathDB" id="VectorBase:LDEU014329"/>
<organism evidence="4 5">
    <name type="scientific">Leptotrombidium deliense</name>
    <dbReference type="NCBI Taxonomy" id="299467"/>
    <lineage>
        <taxon>Eukaryota</taxon>
        <taxon>Metazoa</taxon>
        <taxon>Ecdysozoa</taxon>
        <taxon>Arthropoda</taxon>
        <taxon>Chelicerata</taxon>
        <taxon>Arachnida</taxon>
        <taxon>Acari</taxon>
        <taxon>Acariformes</taxon>
        <taxon>Trombidiformes</taxon>
        <taxon>Prostigmata</taxon>
        <taxon>Anystina</taxon>
        <taxon>Parasitengona</taxon>
        <taxon>Trombiculoidea</taxon>
        <taxon>Trombiculidae</taxon>
        <taxon>Leptotrombidium</taxon>
    </lineage>
</organism>
<dbReference type="Pfam" id="PF01055">
    <property type="entry name" value="Glyco_hydro_31_2nd"/>
    <property type="match status" value="1"/>
</dbReference>
<comment type="similarity">
    <text evidence="1 2">Belongs to the glycosyl hydrolase 31 family.</text>
</comment>
<keyword evidence="2" id="KW-0378">Hydrolase</keyword>
<proteinExistence type="inferred from homology"/>
<comment type="caution">
    <text evidence="4">The sequence shown here is derived from an EMBL/GenBank/DDBJ whole genome shotgun (WGS) entry which is preliminary data.</text>
</comment>
<feature type="non-terminal residue" evidence="4">
    <location>
        <position position="173"/>
    </location>
</feature>
<evidence type="ECO:0000256" key="2">
    <source>
        <dbReference type="RuleBase" id="RU361185"/>
    </source>
</evidence>
<dbReference type="SUPFAM" id="SSF51445">
    <property type="entry name" value="(Trans)glycosidases"/>
    <property type="match status" value="1"/>
</dbReference>
<dbReference type="Gene3D" id="2.60.40.1760">
    <property type="entry name" value="glycosyl hydrolase (family 31)"/>
    <property type="match status" value="1"/>
</dbReference>
<dbReference type="STRING" id="299467.A0A443QHK3"/>
<feature type="domain" description="Glycoside hydrolase family 31 TIM barrel" evidence="3">
    <location>
        <begin position="46"/>
        <end position="170"/>
    </location>
</feature>
<name>A0A443QHK3_9ACAR</name>
<feature type="non-terminal residue" evidence="4">
    <location>
        <position position="1"/>
    </location>
</feature>
<dbReference type="GO" id="GO:0004558">
    <property type="term" value="F:alpha-1,4-glucosidase activity"/>
    <property type="evidence" value="ECO:0007669"/>
    <property type="project" value="TreeGrafter"/>
</dbReference>
<evidence type="ECO:0000313" key="4">
    <source>
        <dbReference type="EMBL" id="RWS02510.1"/>
    </source>
</evidence>
<dbReference type="EMBL" id="NCKV01055940">
    <property type="protein sequence ID" value="RWS02510.1"/>
    <property type="molecule type" value="Genomic_DNA"/>
</dbReference>
<gene>
    <name evidence="4" type="ORF">B4U80_01038</name>
</gene>
<evidence type="ECO:0000259" key="3">
    <source>
        <dbReference type="Pfam" id="PF01055"/>
    </source>
</evidence>
<keyword evidence="5" id="KW-1185">Reference proteome</keyword>
<dbReference type="InterPro" id="IPR000322">
    <property type="entry name" value="Glyco_hydro_31_TIM"/>
</dbReference>
<dbReference type="PANTHER" id="PTHR22762">
    <property type="entry name" value="ALPHA-GLUCOSIDASE"/>
    <property type="match status" value="1"/>
</dbReference>
<keyword evidence="2" id="KW-0326">Glycosidase</keyword>
<evidence type="ECO:0000313" key="5">
    <source>
        <dbReference type="Proteomes" id="UP000288716"/>
    </source>
</evidence>
<reference evidence="4 5" key="1">
    <citation type="journal article" date="2018" name="Gigascience">
        <title>Genomes of trombidid mites reveal novel predicted allergens and laterally-transferred genes associated with secondary metabolism.</title>
        <authorList>
            <person name="Dong X."/>
            <person name="Chaisiri K."/>
            <person name="Xia D."/>
            <person name="Armstrong S.D."/>
            <person name="Fang Y."/>
            <person name="Donnelly M.J."/>
            <person name="Kadowaki T."/>
            <person name="McGarry J.W."/>
            <person name="Darby A.C."/>
            <person name="Makepeace B.L."/>
        </authorList>
    </citation>
    <scope>NUCLEOTIDE SEQUENCE [LARGE SCALE GENOMIC DNA]</scope>
    <source>
        <strain evidence="4">UoL-UT</strain>
    </source>
</reference>
<dbReference type="PANTHER" id="PTHR22762:SF131">
    <property type="entry name" value="GLYCOSIDE HYDROLASE FAMILY 31 N-TERMINAL DOMAIN-CONTAINING PROTEIN"/>
    <property type="match status" value="1"/>
</dbReference>
<dbReference type="Proteomes" id="UP000288716">
    <property type="component" value="Unassembled WGS sequence"/>
</dbReference>
<protein>
    <submittedName>
        <fullName evidence="4">Lysosomal alpha-glucosidase-like protein</fullName>
    </submittedName>
</protein>
<dbReference type="OrthoDB" id="1334205at2759"/>
<accession>A0A443QHK3</accession>
<dbReference type="AlphaFoldDB" id="A0A443QHK3"/>
<dbReference type="GO" id="GO:0005975">
    <property type="term" value="P:carbohydrate metabolic process"/>
    <property type="evidence" value="ECO:0007669"/>
    <property type="project" value="InterPro"/>
</dbReference>
<evidence type="ECO:0000256" key="1">
    <source>
        <dbReference type="ARBA" id="ARBA00007806"/>
    </source>
</evidence>
<dbReference type="Gene3D" id="3.20.20.80">
    <property type="entry name" value="Glycosidases"/>
    <property type="match status" value="1"/>
</dbReference>